<reference evidence="1" key="2">
    <citation type="submission" date="2020-09" db="EMBL/GenBank/DDBJ databases">
        <authorList>
            <person name="Sun Q."/>
            <person name="Zhou Y."/>
        </authorList>
    </citation>
    <scope>NUCLEOTIDE SEQUENCE</scope>
    <source>
        <strain evidence="1">CGMCC 1.15367</strain>
    </source>
</reference>
<protein>
    <recommendedName>
        <fullName evidence="3">Lipoprotein</fullName>
    </recommendedName>
</protein>
<evidence type="ECO:0000313" key="2">
    <source>
        <dbReference type="Proteomes" id="UP000644699"/>
    </source>
</evidence>
<sequence length="94" mass="9998">MKIWIALSLAAATLSGCNSVPYEGRYGASGYVESQCAAIRQFVPLQERGTRADPTTSRSSLCYGTAPVEYRTGGIGADSPFFPLRAFVDAANTN</sequence>
<name>A0A916ZU33_9HYPH</name>
<reference evidence="1" key="1">
    <citation type="journal article" date="2014" name="Int. J. Syst. Evol. Microbiol.">
        <title>Complete genome sequence of Corynebacterium casei LMG S-19264T (=DSM 44701T), isolated from a smear-ripened cheese.</title>
        <authorList>
            <consortium name="US DOE Joint Genome Institute (JGI-PGF)"/>
            <person name="Walter F."/>
            <person name="Albersmeier A."/>
            <person name="Kalinowski J."/>
            <person name="Ruckert C."/>
        </authorList>
    </citation>
    <scope>NUCLEOTIDE SEQUENCE</scope>
    <source>
        <strain evidence="1">CGMCC 1.15367</strain>
    </source>
</reference>
<dbReference type="Proteomes" id="UP000644699">
    <property type="component" value="Unassembled WGS sequence"/>
</dbReference>
<accession>A0A916ZU33</accession>
<dbReference type="EMBL" id="BMIQ01000006">
    <property type="protein sequence ID" value="GGE13880.1"/>
    <property type="molecule type" value="Genomic_DNA"/>
</dbReference>
<evidence type="ECO:0008006" key="3">
    <source>
        <dbReference type="Google" id="ProtNLM"/>
    </source>
</evidence>
<organism evidence="1 2">
    <name type="scientific">Aureimonas endophytica</name>
    <dbReference type="NCBI Taxonomy" id="2027858"/>
    <lineage>
        <taxon>Bacteria</taxon>
        <taxon>Pseudomonadati</taxon>
        <taxon>Pseudomonadota</taxon>
        <taxon>Alphaproteobacteria</taxon>
        <taxon>Hyphomicrobiales</taxon>
        <taxon>Aurantimonadaceae</taxon>
        <taxon>Aureimonas</taxon>
    </lineage>
</organism>
<dbReference type="AlphaFoldDB" id="A0A916ZU33"/>
<comment type="caution">
    <text evidence="1">The sequence shown here is derived from an EMBL/GenBank/DDBJ whole genome shotgun (WGS) entry which is preliminary data.</text>
</comment>
<dbReference type="PROSITE" id="PS51257">
    <property type="entry name" value="PROKAR_LIPOPROTEIN"/>
    <property type="match status" value="1"/>
</dbReference>
<dbReference type="RefSeq" id="WP_188911003.1">
    <property type="nucleotide sequence ID" value="NZ_BMIQ01000006.1"/>
</dbReference>
<gene>
    <name evidence="1" type="ORF">GCM10011390_36270</name>
</gene>
<proteinExistence type="predicted"/>
<evidence type="ECO:0000313" key="1">
    <source>
        <dbReference type="EMBL" id="GGE13880.1"/>
    </source>
</evidence>
<keyword evidence="2" id="KW-1185">Reference proteome</keyword>